<organism evidence="4 5">
    <name type="scientific">Kalmanozyma brasiliensis (strain GHG001)</name>
    <name type="common">Yeast</name>
    <name type="synonym">Pseudozyma brasiliensis</name>
    <dbReference type="NCBI Taxonomy" id="1365824"/>
    <lineage>
        <taxon>Eukaryota</taxon>
        <taxon>Fungi</taxon>
        <taxon>Dikarya</taxon>
        <taxon>Basidiomycota</taxon>
        <taxon>Ustilaginomycotina</taxon>
        <taxon>Ustilaginomycetes</taxon>
        <taxon>Ustilaginales</taxon>
        <taxon>Ustilaginaceae</taxon>
        <taxon>Kalmanozyma</taxon>
    </lineage>
</organism>
<gene>
    <name evidence="4" type="ORF">PSEUBRA_SCAF21g03412</name>
</gene>
<evidence type="ECO:0008006" key="6">
    <source>
        <dbReference type="Google" id="ProtNLM"/>
    </source>
</evidence>
<dbReference type="Pfam" id="PF20666">
    <property type="entry name" value="ZW10_C"/>
    <property type="match status" value="1"/>
</dbReference>
<dbReference type="GO" id="GO:0005737">
    <property type="term" value="C:cytoplasm"/>
    <property type="evidence" value="ECO:0007669"/>
    <property type="project" value="GOC"/>
</dbReference>
<reference evidence="5" key="1">
    <citation type="journal article" date="2013" name="Genome Announc.">
        <title>Draft genome sequence of Pseudozyma brasiliensis sp. nov. strain GHG001, a high producer of endo-1,4-xylanase isolated from an insect pest of sugarcane.</title>
        <authorList>
            <person name="Oliveira J.V.D.C."/>
            <person name="dos Santos R.A.C."/>
            <person name="Borges T.A."/>
            <person name="Riano-Pachon D.M."/>
            <person name="Goldman G.H."/>
        </authorList>
    </citation>
    <scope>NUCLEOTIDE SEQUENCE [LARGE SCALE GENOMIC DNA]</scope>
    <source>
        <strain evidence="5">GHG001</strain>
    </source>
</reference>
<evidence type="ECO:0000313" key="4">
    <source>
        <dbReference type="EMBL" id="EST07189.1"/>
    </source>
</evidence>
<feature type="compositionally biased region" description="Acidic residues" evidence="1">
    <location>
        <begin position="30"/>
        <end position="40"/>
    </location>
</feature>
<dbReference type="PANTHER" id="PTHR12205:SF0">
    <property type="entry name" value="CENTROMERE_KINETOCHORE PROTEIN ZW10 HOMOLOG"/>
    <property type="match status" value="1"/>
</dbReference>
<feature type="domain" description="ZW10 C-terminal helical" evidence="3">
    <location>
        <begin position="262"/>
        <end position="408"/>
    </location>
</feature>
<feature type="compositionally biased region" description="Basic and acidic residues" evidence="1">
    <location>
        <begin position="9"/>
        <end position="23"/>
    </location>
</feature>
<proteinExistence type="predicted"/>
<dbReference type="InterPro" id="IPR046362">
    <property type="entry name" value="Zw10/DSL1_C_sf"/>
</dbReference>
<dbReference type="Pfam" id="PF22766">
    <property type="entry name" value="ZW10_C2"/>
    <property type="match status" value="1"/>
</dbReference>
<dbReference type="Gene3D" id="1.10.357.150">
    <property type="match status" value="1"/>
</dbReference>
<dbReference type="EMBL" id="KI545864">
    <property type="protein sequence ID" value="EST07189.1"/>
    <property type="molecule type" value="Genomic_DNA"/>
</dbReference>
<dbReference type="OrthoDB" id="534815at2759"/>
<dbReference type="AlphaFoldDB" id="V5EXI8"/>
<feature type="domain" description="Centromere/kinetochore protein zw10 C-terminal" evidence="2">
    <location>
        <begin position="90"/>
        <end position="239"/>
    </location>
</feature>
<keyword evidence="5" id="KW-1185">Reference proteome</keyword>
<feature type="region of interest" description="Disordered" evidence="1">
    <location>
        <begin position="1"/>
        <end position="89"/>
    </location>
</feature>
<dbReference type="GO" id="GO:0007094">
    <property type="term" value="P:mitotic spindle assembly checkpoint signaling"/>
    <property type="evidence" value="ECO:0007669"/>
    <property type="project" value="TreeGrafter"/>
</dbReference>
<dbReference type="eggNOG" id="KOG2163">
    <property type="taxonomic scope" value="Eukaryota"/>
</dbReference>
<name>V5EXI8_KALBG</name>
<dbReference type="GO" id="GO:0006888">
    <property type="term" value="P:endoplasmic reticulum to Golgi vesicle-mediated transport"/>
    <property type="evidence" value="ECO:0007669"/>
    <property type="project" value="TreeGrafter"/>
</dbReference>
<protein>
    <recommendedName>
        <fullName evidence="6">Retrograde transport protein Dsl1 C-terminal domain-containing protein</fullName>
    </recommendedName>
</protein>
<dbReference type="GO" id="GO:1990423">
    <property type="term" value="C:RZZ complex"/>
    <property type="evidence" value="ECO:0007669"/>
    <property type="project" value="TreeGrafter"/>
</dbReference>
<dbReference type="STRING" id="1365824.V5EXI8"/>
<evidence type="ECO:0000313" key="5">
    <source>
        <dbReference type="Proteomes" id="UP000019377"/>
    </source>
</evidence>
<dbReference type="Proteomes" id="UP000019377">
    <property type="component" value="Unassembled WGS sequence"/>
</dbReference>
<accession>V5EXI8</accession>
<evidence type="ECO:0000256" key="1">
    <source>
        <dbReference type="SAM" id="MobiDB-lite"/>
    </source>
</evidence>
<evidence type="ECO:0000259" key="3">
    <source>
        <dbReference type="Pfam" id="PF22766"/>
    </source>
</evidence>
<dbReference type="PANTHER" id="PTHR12205">
    <property type="entry name" value="CENTROMERE/KINETOCHORE PROTEIN ZW10"/>
    <property type="match status" value="1"/>
</dbReference>
<dbReference type="OMA" id="AKEECTI"/>
<dbReference type="InterPro" id="IPR048343">
    <property type="entry name" value="ZW10_C"/>
</dbReference>
<sequence>MATEPASIGKEEVSAPESAEAREAPAPALVDEDVEEEAEGDAWGFEESSSASEGDRAEFTPMAPLQEPEAPVRPAAVSTLESTPQPVAKEECTISRRSLDLVELAEGTLDSVLSKLQAGRSSGVEADNDDVEALAGTIFKIFEMHRALMPVAHGEALRDVPSLAMQFFNDCEYLARELSRLVADKGDRIATAWTSYEAEGAKRWSTKELAKLEQEAASTRGLGQRWFEAQMTAQSKILLDTLMEADGFARTFDDQRFARCERCIKQVVQTLQQLAKAWRPVLVASRFHAAIGRLVDLVFQKVLHDVLDLEDIGESESEKIASLVKTLGSLEVLFSVNGSEQQSAAPLWVPSWFKTSYLIEILTGSLVDIEFLAFEAGALVDYSRKELTGLIKALFADTSNRSKLLRRIESAPVEVLAH</sequence>
<dbReference type="InterPro" id="IPR055148">
    <property type="entry name" value="ZW10_C_2"/>
</dbReference>
<evidence type="ECO:0000259" key="2">
    <source>
        <dbReference type="Pfam" id="PF20666"/>
    </source>
</evidence>
<dbReference type="HOGENOM" id="CLU_657426_0_0_1"/>